<evidence type="ECO:0000256" key="7">
    <source>
        <dbReference type="ARBA" id="ARBA00022997"/>
    </source>
</evidence>
<dbReference type="CDD" id="cd03888">
    <property type="entry name" value="M20_PepV"/>
    <property type="match status" value="1"/>
</dbReference>
<proteinExistence type="inferred from homology"/>
<dbReference type="GO" id="GO:0008270">
    <property type="term" value="F:zinc ion binding"/>
    <property type="evidence" value="ECO:0007669"/>
    <property type="project" value="InterPro"/>
</dbReference>
<dbReference type="PANTHER" id="PTHR43808">
    <property type="entry name" value="ACETYLORNITHINE DEACETYLASE"/>
    <property type="match status" value="1"/>
</dbReference>
<evidence type="ECO:0000256" key="5">
    <source>
        <dbReference type="ARBA" id="ARBA00022801"/>
    </source>
</evidence>
<keyword evidence="7 9" id="KW-0224">Dipeptidase</keyword>
<dbReference type="PROSITE" id="PS00759">
    <property type="entry name" value="ARGE_DAPE_CPG2_2"/>
    <property type="match status" value="1"/>
</dbReference>
<dbReference type="GO" id="GO:0016805">
    <property type="term" value="F:dipeptidase activity"/>
    <property type="evidence" value="ECO:0007669"/>
    <property type="project" value="UniProtKB-KW"/>
</dbReference>
<comment type="cofactor">
    <cofactor evidence="1">
        <name>Zn(2+)</name>
        <dbReference type="ChEBI" id="CHEBI:29105"/>
    </cofactor>
</comment>
<dbReference type="EC" id="3.4.13.-" evidence="9"/>
<evidence type="ECO:0000256" key="8">
    <source>
        <dbReference type="ARBA" id="ARBA00023049"/>
    </source>
</evidence>
<evidence type="ECO:0000256" key="1">
    <source>
        <dbReference type="ARBA" id="ARBA00001947"/>
    </source>
</evidence>
<dbReference type="Proteomes" id="UP000308489">
    <property type="component" value="Chromosome 1"/>
</dbReference>
<dbReference type="InterPro" id="IPR036264">
    <property type="entry name" value="Bact_exopeptidase_dim_dom"/>
</dbReference>
<dbReference type="NCBIfam" id="TIGR01887">
    <property type="entry name" value="dipeptidaselike"/>
    <property type="match status" value="1"/>
</dbReference>
<dbReference type="GO" id="GO:0006526">
    <property type="term" value="P:L-arginine biosynthetic process"/>
    <property type="evidence" value="ECO:0007669"/>
    <property type="project" value="TreeGrafter"/>
</dbReference>
<name>A0A4U9R486_HATHI</name>
<dbReference type="InterPro" id="IPR010964">
    <property type="entry name" value="M20A_pepV-rel"/>
</dbReference>
<keyword evidence="5 9" id="KW-0378">Hydrolase</keyword>
<evidence type="ECO:0000256" key="4">
    <source>
        <dbReference type="ARBA" id="ARBA00022723"/>
    </source>
</evidence>
<dbReference type="NCBIfam" id="NF005591">
    <property type="entry name" value="PRK07318.1"/>
    <property type="match status" value="1"/>
</dbReference>
<dbReference type="EMBL" id="LR590481">
    <property type="protein sequence ID" value="VTQ84823.1"/>
    <property type="molecule type" value="Genomic_DNA"/>
</dbReference>
<accession>A0A4U9R486</accession>
<dbReference type="GO" id="GO:0008777">
    <property type="term" value="F:acetylornithine deacetylase activity"/>
    <property type="evidence" value="ECO:0007669"/>
    <property type="project" value="TreeGrafter"/>
</dbReference>
<evidence type="ECO:0000256" key="2">
    <source>
        <dbReference type="ARBA" id="ARBA00006247"/>
    </source>
</evidence>
<evidence type="ECO:0000313" key="10">
    <source>
        <dbReference type="Proteomes" id="UP000308489"/>
    </source>
</evidence>
<dbReference type="Gene3D" id="3.40.630.10">
    <property type="entry name" value="Zn peptidases"/>
    <property type="match status" value="1"/>
</dbReference>
<dbReference type="AlphaFoldDB" id="A0A4U9R486"/>
<dbReference type="InterPro" id="IPR050072">
    <property type="entry name" value="Peptidase_M20A"/>
</dbReference>
<evidence type="ECO:0000313" key="9">
    <source>
        <dbReference type="EMBL" id="VTQ84823.1"/>
    </source>
</evidence>
<keyword evidence="8" id="KW-0482">Metalloprotease</keyword>
<dbReference type="SUPFAM" id="SSF53187">
    <property type="entry name" value="Zn-dependent exopeptidases"/>
    <property type="match status" value="1"/>
</dbReference>
<gene>
    <name evidence="9" type="ORF">NCTC503_00620</name>
</gene>
<dbReference type="GO" id="GO:0006508">
    <property type="term" value="P:proteolysis"/>
    <property type="evidence" value="ECO:0007669"/>
    <property type="project" value="UniProtKB-KW"/>
</dbReference>
<dbReference type="Gene3D" id="3.30.70.360">
    <property type="match status" value="2"/>
</dbReference>
<evidence type="ECO:0000256" key="6">
    <source>
        <dbReference type="ARBA" id="ARBA00022833"/>
    </source>
</evidence>
<dbReference type="SUPFAM" id="SSF55031">
    <property type="entry name" value="Bacterial exopeptidase dimerisation domain"/>
    <property type="match status" value="1"/>
</dbReference>
<keyword evidence="6" id="KW-0862">Zinc</keyword>
<dbReference type="InterPro" id="IPR001261">
    <property type="entry name" value="ArgE/DapE_CS"/>
</dbReference>
<evidence type="ECO:0000256" key="3">
    <source>
        <dbReference type="ARBA" id="ARBA00022670"/>
    </source>
</evidence>
<dbReference type="GO" id="GO:0008237">
    <property type="term" value="F:metallopeptidase activity"/>
    <property type="evidence" value="ECO:0007669"/>
    <property type="project" value="UniProtKB-KW"/>
</dbReference>
<keyword evidence="4" id="KW-0479">Metal-binding</keyword>
<dbReference type="KEGG" id="hhw:NCTC503_00620"/>
<comment type="similarity">
    <text evidence="2">Belongs to the peptidase M20A family.</text>
</comment>
<dbReference type="Pfam" id="PF01546">
    <property type="entry name" value="Peptidase_M20"/>
    <property type="match status" value="1"/>
</dbReference>
<sequence length="465" mass="51093">MSMNINDKIDAMREDLIESTAEIIKIKSLEGPKKDGMPFGEGPANALKCALDTAKRLGFKTVNLDNYVGYAEMGEGEDYVAALGHLDVVPEGEGWIHPPYGAEIHDGKMYGRGTTDDKGPVMAALFGAKAIMDLGLPLSKRIRIIFGTNEETGSKELEYYLEKEKAPVAGFTPDAEYPLINGEKGLTSFDLIKEFTSSEEGNITIESINGGQAANMVPDYCDATLKVKDAKELIQKLEAFANETEYKLSAEEKDGMVVIKSKGESAHGSTPQLGKNAIMQLFAFLGTLEISNKEVSEYVSFLNKHIGMEYNGESFGCGLEDEVSGKLSFNTGVIKMDKNKSVLTLNLRYPVTKKLDDMMTPFNKTIEGTGLKLENFSHQEPLYFEPEHPLVKSLQKVYTEQTGKEANLISIGGGTYAKEMPNILAFGPMFPGEPDCIHKPNEFITLDNLVLNSKIYAHALYELAK</sequence>
<protein>
    <submittedName>
        <fullName evidence="9">Dipeptidase, putative</fullName>
        <ecNumber evidence="9">3.4.13.-</ecNumber>
    </submittedName>
</protein>
<reference evidence="9 10" key="1">
    <citation type="submission" date="2019-05" db="EMBL/GenBank/DDBJ databases">
        <authorList>
            <consortium name="Pathogen Informatics"/>
        </authorList>
    </citation>
    <scope>NUCLEOTIDE SEQUENCE [LARGE SCALE GENOMIC DNA]</scope>
    <source>
        <strain evidence="9 10">NCTC503</strain>
    </source>
</reference>
<organism evidence="9 10">
    <name type="scientific">Hathewaya histolytica</name>
    <name type="common">Clostridium histolyticum</name>
    <dbReference type="NCBI Taxonomy" id="1498"/>
    <lineage>
        <taxon>Bacteria</taxon>
        <taxon>Bacillati</taxon>
        <taxon>Bacillota</taxon>
        <taxon>Clostridia</taxon>
        <taxon>Eubacteriales</taxon>
        <taxon>Clostridiaceae</taxon>
        <taxon>Hathewaya</taxon>
    </lineage>
</organism>
<dbReference type="InterPro" id="IPR002933">
    <property type="entry name" value="Peptidase_M20"/>
</dbReference>
<dbReference type="PANTHER" id="PTHR43808:SF31">
    <property type="entry name" value="N-ACETYL-L-CITRULLINE DEACETYLASE"/>
    <property type="match status" value="1"/>
</dbReference>
<keyword evidence="10" id="KW-1185">Reference proteome</keyword>
<keyword evidence="3" id="KW-0645">Protease</keyword>